<dbReference type="EMBL" id="LAZR01053600">
    <property type="protein sequence ID" value="KKK80392.1"/>
    <property type="molecule type" value="Genomic_DNA"/>
</dbReference>
<evidence type="ECO:0000313" key="1">
    <source>
        <dbReference type="EMBL" id="KKK80392.1"/>
    </source>
</evidence>
<organism evidence="1">
    <name type="scientific">marine sediment metagenome</name>
    <dbReference type="NCBI Taxonomy" id="412755"/>
    <lineage>
        <taxon>unclassified sequences</taxon>
        <taxon>metagenomes</taxon>
        <taxon>ecological metagenomes</taxon>
    </lineage>
</organism>
<feature type="non-terminal residue" evidence="1">
    <location>
        <position position="1"/>
    </location>
</feature>
<accession>A0A0F8YG87</accession>
<sequence>IMGVFQFRKKNGNTFIVTATADGKIQKDYSTVLKTGLTVNKFSTFEVLNDTLYICNGADVPQVWDGVAGSTSDLAGAKLPSDWTGTNFPIRFRKHGRGASEKLWAFGCPSNLERVYASLDNTDDFKDATVTLIDIETGDGFGIVGMEEYGDRLIAIGKRRPYLIDDLDADSTKWGYDPAQWEGGLGNDRLLVKTPNDLIAMSEDGEIYSVITTQTTGDYRAVSLTRPAFIHAWIKDNVDLSKIDDFHMIYDPVLRAIKVFVIRNLFTKVDTALTFFIDRPPEEAWVRHRLFNANFASASTVVRVSAGDWKGYVGGHTGFVYELESSTATDDGNHYYSGFTTVDNPFDNPRVKKRYDNAWLVIRALGTEQIKTNIFVDGEAIVGGFLLVDENGNEIVDELGNMI</sequence>
<name>A0A0F8YG87_9ZZZZ</name>
<comment type="caution">
    <text evidence="1">The sequence shown here is derived from an EMBL/GenBank/DDBJ whole genome shotgun (WGS) entry which is preliminary data.</text>
</comment>
<reference evidence="1" key="1">
    <citation type="journal article" date="2015" name="Nature">
        <title>Complex archaea that bridge the gap between prokaryotes and eukaryotes.</title>
        <authorList>
            <person name="Spang A."/>
            <person name="Saw J.H."/>
            <person name="Jorgensen S.L."/>
            <person name="Zaremba-Niedzwiedzka K."/>
            <person name="Martijn J."/>
            <person name="Lind A.E."/>
            <person name="van Eijk R."/>
            <person name="Schleper C."/>
            <person name="Guy L."/>
            <person name="Ettema T.J."/>
        </authorList>
    </citation>
    <scope>NUCLEOTIDE SEQUENCE</scope>
</reference>
<feature type="non-terminal residue" evidence="1">
    <location>
        <position position="403"/>
    </location>
</feature>
<proteinExistence type="predicted"/>
<gene>
    <name evidence="1" type="ORF">LCGC14_2823950</name>
</gene>
<protein>
    <submittedName>
        <fullName evidence="1">Uncharacterized protein</fullName>
    </submittedName>
</protein>
<dbReference type="AlphaFoldDB" id="A0A0F8YG87"/>